<evidence type="ECO:0000256" key="1">
    <source>
        <dbReference type="SAM" id="MobiDB-lite"/>
    </source>
</evidence>
<dbReference type="Proteomes" id="UP001247542">
    <property type="component" value="Unassembled WGS sequence"/>
</dbReference>
<dbReference type="RefSeq" id="WP_313272335.1">
    <property type="nucleotide sequence ID" value="NZ_JASXSX010000001.1"/>
</dbReference>
<feature type="compositionally biased region" description="Basic and acidic residues" evidence="1">
    <location>
        <begin position="282"/>
        <end position="313"/>
    </location>
</feature>
<feature type="region of interest" description="Disordered" evidence="1">
    <location>
        <begin position="213"/>
        <end position="329"/>
    </location>
</feature>
<dbReference type="EMBL" id="JASXSX010000001">
    <property type="protein sequence ID" value="MDT3767038.1"/>
    <property type="molecule type" value="Genomic_DNA"/>
</dbReference>
<feature type="compositionally biased region" description="Polar residues" evidence="1">
    <location>
        <begin position="314"/>
        <end position="329"/>
    </location>
</feature>
<name>A0ABU3I9I7_9ACTO</name>
<protein>
    <recommendedName>
        <fullName evidence="4">RAMA domain-containing protein</fullName>
    </recommendedName>
</protein>
<evidence type="ECO:0000313" key="3">
    <source>
        <dbReference type="Proteomes" id="UP001247542"/>
    </source>
</evidence>
<feature type="compositionally biased region" description="Polar residues" evidence="1">
    <location>
        <begin position="225"/>
        <end position="236"/>
    </location>
</feature>
<evidence type="ECO:0008006" key="4">
    <source>
        <dbReference type="Google" id="ProtNLM"/>
    </source>
</evidence>
<accession>A0ABU3I9I7</accession>
<sequence length="439" mass="46978">MPLFEFDEGRLVPAQFGRTVENGLTDDILTSVREQVLEIVGRPLFPITWQDTAPVGSGMDGGAPRLTALDASGQVVSVEVFASLDSKTMIDSLSRLADTASLGWNDLAAAYPGGIQNFRLGWAEFRDAMPPSPAPGPRLILVVGQIDAAVRPALDVLATSGVEVHEIAVRSMSNGRQFLDVEAVGPRLYGHNPNLLASTGQIPLLTGADQSVVEERGTSLGKEGTTAQERGTSGQAASRRVEKPQVTAPSQESTSEEVTPANESTAAAEPEPHAAQNEVEPQDARVKPEPQDGKVEPESHAAEDKPESHRRLENQVTQEHQTGGANSHIPTLERGARALAIIGQILTEDTTVVWRDQADQTAVLTVDGQLRTDQWSTTDPNEAAAIVSGSSEYDGWAVWKLGDTSGPSLGEALDEINDQIRAEYETVGKPQRGRRARRG</sequence>
<organism evidence="2 3">
    <name type="scientific">Gleimia hominis</name>
    <dbReference type="NCBI Taxonomy" id="595468"/>
    <lineage>
        <taxon>Bacteria</taxon>
        <taxon>Bacillati</taxon>
        <taxon>Actinomycetota</taxon>
        <taxon>Actinomycetes</taxon>
        <taxon>Actinomycetales</taxon>
        <taxon>Actinomycetaceae</taxon>
        <taxon>Gleimia</taxon>
    </lineage>
</organism>
<comment type="caution">
    <text evidence="2">The sequence shown here is derived from an EMBL/GenBank/DDBJ whole genome shotgun (WGS) entry which is preliminary data.</text>
</comment>
<evidence type="ECO:0000313" key="2">
    <source>
        <dbReference type="EMBL" id="MDT3767038.1"/>
    </source>
</evidence>
<gene>
    <name evidence="2" type="ORF">QS713_03020</name>
</gene>
<proteinExistence type="predicted"/>
<reference evidence="2 3" key="1">
    <citation type="submission" date="2023-06" db="EMBL/GenBank/DDBJ databases">
        <title>Draft genome sequence of Gleimia hominis type strain CCUG 57540T.</title>
        <authorList>
            <person name="Salva-Serra F."/>
            <person name="Cardew S."/>
            <person name="Jensie Markopoulos S."/>
            <person name="Ohlen M."/>
            <person name="Inganas E."/>
            <person name="Svensson-Stadler L."/>
            <person name="Moore E.R.B."/>
        </authorList>
    </citation>
    <scope>NUCLEOTIDE SEQUENCE [LARGE SCALE GENOMIC DNA]</scope>
    <source>
        <strain evidence="2 3">CCUG 57540</strain>
    </source>
</reference>
<keyword evidence="3" id="KW-1185">Reference proteome</keyword>
<feature type="compositionally biased region" description="Polar residues" evidence="1">
    <location>
        <begin position="247"/>
        <end position="265"/>
    </location>
</feature>